<proteinExistence type="predicted"/>
<dbReference type="RefSeq" id="WP_155453600.1">
    <property type="nucleotide sequence ID" value="NZ_WNKX01000005.1"/>
</dbReference>
<protein>
    <submittedName>
        <fullName evidence="1">Uncharacterized protein</fullName>
    </submittedName>
</protein>
<sequence length="72" mass="8115">MKTVAVTPPFRANCHVFPLQNRLLQRLTDRENCSGFCRPKNKLDIETGMKNPEKVISLAIAVSLTWVQSNTS</sequence>
<reference evidence="1 2" key="1">
    <citation type="submission" date="2019-11" db="EMBL/GenBank/DDBJ databases">
        <title>Type strains purchased from KCTC, JCM and DSMZ.</title>
        <authorList>
            <person name="Lu H."/>
        </authorList>
    </citation>
    <scope>NUCLEOTIDE SEQUENCE [LARGE SCALE GENOMIC DNA]</scope>
    <source>
        <strain evidence="1 2">JCM 31587</strain>
    </source>
</reference>
<evidence type="ECO:0000313" key="1">
    <source>
        <dbReference type="EMBL" id="MTW10661.1"/>
    </source>
</evidence>
<accession>A0A6L6QET7</accession>
<dbReference type="AlphaFoldDB" id="A0A6L6QET7"/>
<name>A0A6L6QET7_9BURK</name>
<dbReference type="EMBL" id="WNKX01000005">
    <property type="protein sequence ID" value="MTW10661.1"/>
    <property type="molecule type" value="Genomic_DNA"/>
</dbReference>
<dbReference type="Proteomes" id="UP000472320">
    <property type="component" value="Unassembled WGS sequence"/>
</dbReference>
<gene>
    <name evidence="1" type="ORF">GM658_08585</name>
</gene>
<organism evidence="1 2">
    <name type="scientific">Massilia eburnea</name>
    <dbReference type="NCBI Taxonomy" id="1776165"/>
    <lineage>
        <taxon>Bacteria</taxon>
        <taxon>Pseudomonadati</taxon>
        <taxon>Pseudomonadota</taxon>
        <taxon>Betaproteobacteria</taxon>
        <taxon>Burkholderiales</taxon>
        <taxon>Oxalobacteraceae</taxon>
        <taxon>Telluria group</taxon>
        <taxon>Massilia</taxon>
    </lineage>
</organism>
<comment type="caution">
    <text evidence="1">The sequence shown here is derived from an EMBL/GenBank/DDBJ whole genome shotgun (WGS) entry which is preliminary data.</text>
</comment>
<evidence type="ECO:0000313" key="2">
    <source>
        <dbReference type="Proteomes" id="UP000472320"/>
    </source>
</evidence>
<keyword evidence="2" id="KW-1185">Reference proteome</keyword>